<sequence length="91" mass="10748">MVCIKLIHNIIKKNIIYIINKIPQSNYRDISLYYHNLHNYHNYHNSPLDRSDFHNGTFGNFAHVVKSGYFVHCGKYPGRPPQPTPCRRHTL</sequence>
<dbReference type="AlphaFoldDB" id="H1Z3N2"/>
<gene>
    <name evidence="1" type="ORF">Metlim_1530</name>
</gene>
<reference evidence="1 2" key="1">
    <citation type="submission" date="2011-10" db="EMBL/GenBank/DDBJ databases">
        <title>The Improved High-Quality Draft genome of Methanoplanus limicola DSM 2279.</title>
        <authorList>
            <consortium name="US DOE Joint Genome Institute (JGI-PGF)"/>
            <person name="Lucas S."/>
            <person name="Copeland A."/>
            <person name="Lapidus A."/>
            <person name="Glavina del Rio T."/>
            <person name="Dalin E."/>
            <person name="Tice H."/>
            <person name="Bruce D."/>
            <person name="Goodwin L."/>
            <person name="Pitluck S."/>
            <person name="Peters L."/>
            <person name="Mikhailova N."/>
            <person name="Lu M."/>
            <person name="Kyrpides N."/>
            <person name="Mavromatis K."/>
            <person name="Ivanova N."/>
            <person name="Markowitz V."/>
            <person name="Cheng J.-F."/>
            <person name="Hugenholtz P."/>
            <person name="Woyke T."/>
            <person name="Wu D."/>
            <person name="Wirth R."/>
            <person name="Brambilla E.-M."/>
            <person name="Klenk H.-P."/>
            <person name="Eisen J.A."/>
        </authorList>
    </citation>
    <scope>NUCLEOTIDE SEQUENCE [LARGE SCALE GENOMIC DNA]</scope>
    <source>
        <strain evidence="1 2">DSM 2279</strain>
    </source>
</reference>
<protein>
    <submittedName>
        <fullName evidence="1">Uncharacterized protein</fullName>
    </submittedName>
</protein>
<proteinExistence type="predicted"/>
<dbReference type="HOGENOM" id="CLU_2420066_0_0_2"/>
<evidence type="ECO:0000313" key="1">
    <source>
        <dbReference type="EMBL" id="EHQ35631.1"/>
    </source>
</evidence>
<name>H1Z3N2_9EURY</name>
<dbReference type="InParanoid" id="H1Z3N2"/>
<keyword evidence="2" id="KW-1185">Reference proteome</keyword>
<evidence type="ECO:0000313" key="2">
    <source>
        <dbReference type="Proteomes" id="UP000005741"/>
    </source>
</evidence>
<accession>H1Z3N2</accession>
<dbReference type="EMBL" id="CM001436">
    <property type="protein sequence ID" value="EHQ35631.1"/>
    <property type="molecule type" value="Genomic_DNA"/>
</dbReference>
<organism evidence="1 2">
    <name type="scientific">Methanoplanus limicola DSM 2279</name>
    <dbReference type="NCBI Taxonomy" id="937775"/>
    <lineage>
        <taxon>Archaea</taxon>
        <taxon>Methanobacteriati</taxon>
        <taxon>Methanobacteriota</taxon>
        <taxon>Stenosarchaea group</taxon>
        <taxon>Methanomicrobia</taxon>
        <taxon>Methanomicrobiales</taxon>
        <taxon>Methanomicrobiaceae</taxon>
        <taxon>Methanoplanus</taxon>
    </lineage>
</organism>
<dbReference type="STRING" id="937775.Metlim_1530"/>
<dbReference type="Proteomes" id="UP000005741">
    <property type="component" value="Chromosome"/>
</dbReference>